<protein>
    <submittedName>
        <fullName evidence="3">O-succinylbenzoic acid--CoA ligase</fullName>
        <ecNumber evidence="3">6.2.1.26</ecNumber>
    </submittedName>
</protein>
<dbReference type="RefSeq" id="WP_183343408.1">
    <property type="nucleotide sequence ID" value="NZ_JACHNU010000004.1"/>
</dbReference>
<dbReference type="InterPro" id="IPR042099">
    <property type="entry name" value="ANL_N_sf"/>
</dbReference>
<dbReference type="PANTHER" id="PTHR43201">
    <property type="entry name" value="ACYL-COA SYNTHETASE"/>
    <property type="match status" value="1"/>
</dbReference>
<organism evidence="3 4">
    <name type="scientific">Conexibacter arvalis</name>
    <dbReference type="NCBI Taxonomy" id="912552"/>
    <lineage>
        <taxon>Bacteria</taxon>
        <taxon>Bacillati</taxon>
        <taxon>Actinomycetota</taxon>
        <taxon>Thermoleophilia</taxon>
        <taxon>Solirubrobacterales</taxon>
        <taxon>Conexibacteraceae</taxon>
        <taxon>Conexibacter</taxon>
    </lineage>
</organism>
<name>A0A840IFW6_9ACTN</name>
<sequence>MDLDAWLPRAAALRPDHPALVTGDRDVTTYAELHAAARRAAAALAASGVGPGDRVAVSLPPDVPFVATLHAVLGLGATFVPLDARLSDAERAQRAAGAAATVAEPLDAGRAERPLAARLDPDAVATLLHTSGTTAAPKPVALTVSNWQWNALGSALALGLDRDERWLCTLPLSHVGGLSILIRSAIYGTTVVLHERFDADRAARALAADGITLVSLVATTLRRTLDAGLDRPPRLRCALIGGGPLPPTLAARAADAGIPAAQTYGMTEACSQVTTSLPGEPETAGRALVGQRVALADDGEILVAGETVAPGAPAADGWLHTGDLGRLDARGRLTVTGRKADTIVSGGENVAPQEVEAALLEHRAVADAGVHARPDPEWGEAVVATVVVRDGHAAGEPLAAELREHVAARLARFKVPKRIDFAAELPRTASGKLLRRQLR</sequence>
<dbReference type="Pfam" id="PF00501">
    <property type="entry name" value="AMP-binding"/>
    <property type="match status" value="2"/>
</dbReference>
<feature type="domain" description="AMP-dependent synthetase/ligase" evidence="1">
    <location>
        <begin position="114"/>
        <end position="311"/>
    </location>
</feature>
<dbReference type="EC" id="6.2.1.26" evidence="3"/>
<dbReference type="Gene3D" id="3.30.300.30">
    <property type="match status" value="1"/>
</dbReference>
<feature type="domain" description="AMP-dependent synthetase/ligase" evidence="1">
    <location>
        <begin position="9"/>
        <end position="102"/>
    </location>
</feature>
<reference evidence="3 4" key="1">
    <citation type="submission" date="2020-08" db="EMBL/GenBank/DDBJ databases">
        <title>Genomic Encyclopedia of Archaeal and Bacterial Type Strains, Phase II (KMG-II): from individual species to whole genera.</title>
        <authorList>
            <person name="Goeker M."/>
        </authorList>
    </citation>
    <scope>NUCLEOTIDE SEQUENCE [LARGE SCALE GENOMIC DNA]</scope>
    <source>
        <strain evidence="3 4">DSM 23288</strain>
    </source>
</reference>
<dbReference type="InterPro" id="IPR025110">
    <property type="entry name" value="AMP-bd_C"/>
</dbReference>
<dbReference type="PANTHER" id="PTHR43201:SF32">
    <property type="entry name" value="2-SUCCINYLBENZOATE--COA LIGASE, CHLOROPLASTIC_PEROXISOMAL"/>
    <property type="match status" value="1"/>
</dbReference>
<dbReference type="EMBL" id="JACHNU010000004">
    <property type="protein sequence ID" value="MBB4663696.1"/>
    <property type="molecule type" value="Genomic_DNA"/>
</dbReference>
<dbReference type="Gene3D" id="3.40.50.12780">
    <property type="entry name" value="N-terminal domain of ligase-like"/>
    <property type="match status" value="1"/>
</dbReference>
<dbReference type="Pfam" id="PF13193">
    <property type="entry name" value="AMP-binding_C"/>
    <property type="match status" value="1"/>
</dbReference>
<dbReference type="GO" id="GO:0006631">
    <property type="term" value="P:fatty acid metabolic process"/>
    <property type="evidence" value="ECO:0007669"/>
    <property type="project" value="TreeGrafter"/>
</dbReference>
<evidence type="ECO:0000313" key="4">
    <source>
        <dbReference type="Proteomes" id="UP000585272"/>
    </source>
</evidence>
<evidence type="ECO:0000313" key="3">
    <source>
        <dbReference type="EMBL" id="MBB4663696.1"/>
    </source>
</evidence>
<dbReference type="InterPro" id="IPR000873">
    <property type="entry name" value="AMP-dep_synth/lig_dom"/>
</dbReference>
<dbReference type="GO" id="GO:0031956">
    <property type="term" value="F:medium-chain fatty acid-CoA ligase activity"/>
    <property type="evidence" value="ECO:0007669"/>
    <property type="project" value="TreeGrafter"/>
</dbReference>
<evidence type="ECO:0000259" key="2">
    <source>
        <dbReference type="Pfam" id="PF13193"/>
    </source>
</evidence>
<feature type="domain" description="AMP-binding enzyme C-terminal" evidence="2">
    <location>
        <begin position="354"/>
        <end position="432"/>
    </location>
</feature>
<proteinExistence type="predicted"/>
<gene>
    <name evidence="3" type="ORF">BDZ31_003291</name>
</gene>
<keyword evidence="3" id="KW-0436">Ligase</keyword>
<dbReference type="AlphaFoldDB" id="A0A840IFW6"/>
<dbReference type="Proteomes" id="UP000585272">
    <property type="component" value="Unassembled WGS sequence"/>
</dbReference>
<dbReference type="GO" id="GO:0008756">
    <property type="term" value="F:o-succinylbenzoate-CoA ligase activity"/>
    <property type="evidence" value="ECO:0007669"/>
    <property type="project" value="UniProtKB-EC"/>
</dbReference>
<dbReference type="SUPFAM" id="SSF56801">
    <property type="entry name" value="Acetyl-CoA synthetase-like"/>
    <property type="match status" value="1"/>
</dbReference>
<comment type="caution">
    <text evidence="3">The sequence shown here is derived from an EMBL/GenBank/DDBJ whole genome shotgun (WGS) entry which is preliminary data.</text>
</comment>
<accession>A0A840IFW6</accession>
<evidence type="ECO:0000259" key="1">
    <source>
        <dbReference type="Pfam" id="PF00501"/>
    </source>
</evidence>
<keyword evidence="4" id="KW-1185">Reference proteome</keyword>
<dbReference type="InterPro" id="IPR045851">
    <property type="entry name" value="AMP-bd_C_sf"/>
</dbReference>